<feature type="transmembrane region" description="Helical" evidence="7">
    <location>
        <begin position="196"/>
        <end position="222"/>
    </location>
</feature>
<feature type="domain" description="G-protein coupled receptors family 1 profile" evidence="8">
    <location>
        <begin position="41"/>
        <end position="290"/>
    </location>
</feature>
<sequence>MYPNGSVITLVLTLHSLELPETSIYPAFVFGLTTYLFILLCNVTIVVTICLNRNLHKPMYILLLNMPINDAMGATNLFSQLLYSIWSQDTSISYPACLLQGFIVHLYGGASYVILTAMAFDRYIAICSPLRYGAIMNTNNLVKIITGMWLFNFTVIIVLFSLFLNYKICQTHMTDLICYNPSIMKLMCDDTRVNNIYGLFTLVLYHILGFSVVAFTYIHILITCITNKQSDAKNKALQTCGTHLVVFLFLEFNTLFPLVAHRSESVPAYIRRMFSITVFVFPPLVNPLVYGFKTKEIRQKILTCFRSKINSTSIYPAFLFGLTTYLFILLCNVTIVVTICLNRNLHKPMYILLLNMPINDTMGATNLFLSCCIDTSISYPACMLQGFIVHLYGSASYVILTAMAFDRYIAICSPLRYGAIMNTNNLVKIITGMWLFNFTTHMTDLICYNPSIMKLMCEDTRVNNIYGLFTLVLYHVLAFSVVVFTYIHILITCITNKQSDAKNKALQTCGTHLVIFLFLEFNTLFPLVAHRSESVPAYIRRMFSITFFVFPPLVNPLVYGFKTKEIRQKILTCFRSKIHSV</sequence>
<keyword evidence="3 7" id="KW-1133">Transmembrane helix</keyword>
<keyword evidence="6" id="KW-0297">G-protein coupled receptor</keyword>
<evidence type="ECO:0000256" key="1">
    <source>
        <dbReference type="ARBA" id="ARBA00004141"/>
    </source>
</evidence>
<keyword evidence="10" id="KW-1185">Reference proteome</keyword>
<dbReference type="Pfam" id="PF13853">
    <property type="entry name" value="7tm_4"/>
    <property type="match status" value="2"/>
</dbReference>
<feature type="transmembrane region" description="Helical" evidence="7">
    <location>
        <begin position="273"/>
        <end position="292"/>
    </location>
</feature>
<reference evidence="9 10" key="1">
    <citation type="submission" date="2022-01" db="EMBL/GenBank/DDBJ databases">
        <title>A high-quality chromosome-level genome assembly of rohu carp, Labeo rohita.</title>
        <authorList>
            <person name="Arick M.A. II"/>
            <person name="Hsu C.-Y."/>
            <person name="Magbanua Z."/>
            <person name="Pechanova O."/>
            <person name="Grover C."/>
            <person name="Miller E."/>
            <person name="Thrash A."/>
            <person name="Ezzel L."/>
            <person name="Alam S."/>
            <person name="Benzie J."/>
            <person name="Hamilton M."/>
            <person name="Karsi A."/>
            <person name="Lawrence M.L."/>
            <person name="Peterson D.G."/>
        </authorList>
    </citation>
    <scope>NUCLEOTIDE SEQUENCE [LARGE SCALE GENOMIC DNA]</scope>
    <source>
        <strain evidence="10">BAU-BD-2019</strain>
        <tissue evidence="9">Blood</tissue>
    </source>
</reference>
<feature type="transmembrane region" description="Helical" evidence="7">
    <location>
        <begin position="63"/>
        <end position="86"/>
    </location>
</feature>
<feature type="transmembrane region" description="Helical" evidence="7">
    <location>
        <begin position="387"/>
        <end position="405"/>
    </location>
</feature>
<feature type="transmembrane region" description="Helical" evidence="7">
    <location>
        <begin position="98"/>
        <end position="120"/>
    </location>
</feature>
<feature type="transmembrane region" description="Helical" evidence="7">
    <location>
        <begin position="313"/>
        <end position="339"/>
    </location>
</feature>
<gene>
    <name evidence="9" type="ORF">H4Q32_024909</name>
</gene>
<evidence type="ECO:0000256" key="6">
    <source>
        <dbReference type="RuleBase" id="RU000688"/>
    </source>
</evidence>
<feature type="transmembrane region" description="Helical" evidence="7">
    <location>
        <begin position="466"/>
        <end position="491"/>
    </location>
</feature>
<feature type="transmembrane region" description="Helical" evidence="7">
    <location>
        <begin position="243"/>
        <end position="261"/>
    </location>
</feature>
<protein>
    <submittedName>
        <fullName evidence="9">Olfactory receptor 52J3</fullName>
    </submittedName>
</protein>
<comment type="subcellular location">
    <subcellularLocation>
        <location evidence="1">Membrane</location>
        <topology evidence="1">Multi-pass membrane protein</topology>
    </subcellularLocation>
</comment>
<evidence type="ECO:0000256" key="4">
    <source>
        <dbReference type="ARBA" id="ARBA00023136"/>
    </source>
</evidence>
<dbReference type="PRINTS" id="PR00237">
    <property type="entry name" value="GPCRRHODOPSN"/>
</dbReference>
<dbReference type="PRINTS" id="PR00245">
    <property type="entry name" value="OLFACTORYR"/>
</dbReference>
<dbReference type="InterPro" id="IPR017452">
    <property type="entry name" value="GPCR_Rhodpsn_7TM"/>
</dbReference>
<feature type="transmembrane region" description="Helical" evidence="7">
    <location>
        <begin position="512"/>
        <end position="530"/>
    </location>
</feature>
<proteinExistence type="inferred from homology"/>
<keyword evidence="2 6" id="KW-0812">Transmembrane</keyword>
<feature type="transmembrane region" description="Helical" evidence="7">
    <location>
        <begin position="24"/>
        <end position="51"/>
    </location>
</feature>
<comment type="caution">
    <text evidence="9">The sequence shown here is derived from an EMBL/GenBank/DDBJ whole genome shotgun (WGS) entry which is preliminary data.</text>
</comment>
<name>A0ABQ8L4B3_LABRO</name>
<dbReference type="PANTHER" id="PTHR26451">
    <property type="entry name" value="G_PROTEIN_RECEP_F1_2 DOMAIN-CONTAINING PROTEIN"/>
    <property type="match status" value="1"/>
</dbReference>
<dbReference type="Gene3D" id="1.20.1070.10">
    <property type="entry name" value="Rhodopsin 7-helix transmembrane proteins"/>
    <property type="match status" value="2"/>
</dbReference>
<dbReference type="SMART" id="SM01381">
    <property type="entry name" value="7TM_GPCR_Srsx"/>
    <property type="match status" value="1"/>
</dbReference>
<dbReference type="PROSITE" id="PS50262">
    <property type="entry name" value="G_PROTEIN_RECEP_F1_2"/>
    <property type="match status" value="2"/>
</dbReference>
<evidence type="ECO:0000313" key="10">
    <source>
        <dbReference type="Proteomes" id="UP000830375"/>
    </source>
</evidence>
<keyword evidence="6 9" id="KW-0675">Receptor</keyword>
<dbReference type="EMBL" id="JACTAM010002512">
    <property type="protein sequence ID" value="KAI2644458.1"/>
    <property type="molecule type" value="Genomic_DNA"/>
</dbReference>
<dbReference type="Proteomes" id="UP000830375">
    <property type="component" value="Unassembled WGS sequence"/>
</dbReference>
<dbReference type="InterPro" id="IPR052921">
    <property type="entry name" value="GPCR1_Superfamily_Member"/>
</dbReference>
<feature type="transmembrane region" description="Helical" evidence="7">
    <location>
        <begin position="542"/>
        <end position="561"/>
    </location>
</feature>
<keyword evidence="4 7" id="KW-0472">Membrane</keyword>
<dbReference type="PROSITE" id="PS00237">
    <property type="entry name" value="G_PROTEIN_RECEP_F1_1"/>
    <property type="match status" value="2"/>
</dbReference>
<dbReference type="PANTHER" id="PTHR26451:SF854">
    <property type="entry name" value="ODORANT RECEPTOR-RELATED"/>
    <property type="match status" value="1"/>
</dbReference>
<dbReference type="SUPFAM" id="SSF81321">
    <property type="entry name" value="Family A G protein-coupled receptor-like"/>
    <property type="match status" value="2"/>
</dbReference>
<feature type="transmembrane region" description="Helical" evidence="7">
    <location>
        <begin position="141"/>
        <end position="164"/>
    </location>
</feature>
<evidence type="ECO:0000256" key="5">
    <source>
        <dbReference type="ARBA" id="ARBA00023224"/>
    </source>
</evidence>
<evidence type="ECO:0000256" key="2">
    <source>
        <dbReference type="ARBA" id="ARBA00022692"/>
    </source>
</evidence>
<feature type="transmembrane region" description="Helical" evidence="7">
    <location>
        <begin position="426"/>
        <end position="446"/>
    </location>
</feature>
<dbReference type="InterPro" id="IPR000276">
    <property type="entry name" value="GPCR_Rhodpsn"/>
</dbReference>
<evidence type="ECO:0000259" key="8">
    <source>
        <dbReference type="PROSITE" id="PS50262"/>
    </source>
</evidence>
<evidence type="ECO:0000256" key="7">
    <source>
        <dbReference type="SAM" id="Phobius"/>
    </source>
</evidence>
<evidence type="ECO:0000256" key="3">
    <source>
        <dbReference type="ARBA" id="ARBA00022989"/>
    </source>
</evidence>
<accession>A0ABQ8L4B3</accession>
<comment type="similarity">
    <text evidence="6">Belongs to the G-protein coupled receptor 1 family.</text>
</comment>
<keyword evidence="5 6" id="KW-0807">Transducer</keyword>
<dbReference type="InterPro" id="IPR000725">
    <property type="entry name" value="Olfact_rcpt"/>
</dbReference>
<evidence type="ECO:0000313" key="9">
    <source>
        <dbReference type="EMBL" id="KAI2644458.1"/>
    </source>
</evidence>
<organism evidence="9 10">
    <name type="scientific">Labeo rohita</name>
    <name type="common">Indian major carp</name>
    <name type="synonym">Cyprinus rohita</name>
    <dbReference type="NCBI Taxonomy" id="84645"/>
    <lineage>
        <taxon>Eukaryota</taxon>
        <taxon>Metazoa</taxon>
        <taxon>Chordata</taxon>
        <taxon>Craniata</taxon>
        <taxon>Vertebrata</taxon>
        <taxon>Euteleostomi</taxon>
        <taxon>Actinopterygii</taxon>
        <taxon>Neopterygii</taxon>
        <taxon>Teleostei</taxon>
        <taxon>Ostariophysi</taxon>
        <taxon>Cypriniformes</taxon>
        <taxon>Cyprinidae</taxon>
        <taxon>Labeoninae</taxon>
        <taxon>Labeonini</taxon>
        <taxon>Labeo</taxon>
    </lineage>
</organism>
<feature type="domain" description="G-protein coupled receptors family 1 profile" evidence="8">
    <location>
        <begin position="331"/>
        <end position="559"/>
    </location>
</feature>